<reference evidence="2" key="1">
    <citation type="journal article" date="2015" name="Genome Announc.">
        <title>Draft whole-genome sequence of the biocontrol agent Trichoderma harzianum T6776.</title>
        <authorList>
            <person name="Baroncelli R."/>
            <person name="Piaggeschi G."/>
            <person name="Fiorini L."/>
            <person name="Bertolini E."/>
            <person name="Zapparata A."/>
            <person name="Pe M.E."/>
            <person name="Sarrocco S."/>
            <person name="Vannacci G."/>
        </authorList>
    </citation>
    <scope>NUCLEOTIDE SEQUENCE [LARGE SCALE GENOMIC DNA]</scope>
    <source>
        <strain evidence="2">T6776</strain>
    </source>
</reference>
<name>A0A0F9WW45_TRIHA</name>
<comment type="caution">
    <text evidence="1">The sequence shown here is derived from an EMBL/GenBank/DDBJ whole genome shotgun (WGS) entry which is preliminary data.</text>
</comment>
<dbReference type="AlphaFoldDB" id="A0A0F9WW45"/>
<sequence length="162" mass="18309">WHRLNVFQLRELVTLTGAVEHIRQAWKRRLQARMASNDCVRVYELGGFLYEVHMDPRSGFIAMAIDVRQYAGLLELVRPKCCSSLDYAQALAAAKARVEGKNSPEFDDLEKASAVTDDEIRRRGGKIWCEIARLAKKRTEITGWVEGLVVKSEAGGEDETTK</sequence>
<accession>A0A0F9WW45</accession>
<feature type="non-terminal residue" evidence="1">
    <location>
        <position position="1"/>
    </location>
</feature>
<gene>
    <name evidence="1" type="ORF">THAR02_11200</name>
</gene>
<dbReference type="Proteomes" id="UP000034112">
    <property type="component" value="Unassembled WGS sequence"/>
</dbReference>
<protein>
    <submittedName>
        <fullName evidence="1">Uncharacterized protein</fullName>
    </submittedName>
</protein>
<organism evidence="1 2">
    <name type="scientific">Trichoderma harzianum</name>
    <name type="common">Hypocrea lixii</name>
    <dbReference type="NCBI Taxonomy" id="5544"/>
    <lineage>
        <taxon>Eukaryota</taxon>
        <taxon>Fungi</taxon>
        <taxon>Dikarya</taxon>
        <taxon>Ascomycota</taxon>
        <taxon>Pezizomycotina</taxon>
        <taxon>Sordariomycetes</taxon>
        <taxon>Hypocreomycetidae</taxon>
        <taxon>Hypocreales</taxon>
        <taxon>Hypocreaceae</taxon>
        <taxon>Trichoderma</taxon>
    </lineage>
</organism>
<evidence type="ECO:0000313" key="2">
    <source>
        <dbReference type="Proteomes" id="UP000034112"/>
    </source>
</evidence>
<dbReference type="EMBL" id="JOKZ01000768">
    <property type="protein sequence ID" value="KKO96699.1"/>
    <property type="molecule type" value="Genomic_DNA"/>
</dbReference>
<proteinExistence type="predicted"/>
<evidence type="ECO:0000313" key="1">
    <source>
        <dbReference type="EMBL" id="KKO96699.1"/>
    </source>
</evidence>